<name>A0A151ASG5_9CLOT</name>
<keyword evidence="1" id="KW-0812">Transmembrane</keyword>
<evidence type="ECO:0000313" key="3">
    <source>
        <dbReference type="Proteomes" id="UP000075531"/>
    </source>
</evidence>
<evidence type="ECO:0000256" key="1">
    <source>
        <dbReference type="SAM" id="Phobius"/>
    </source>
</evidence>
<dbReference type="AlphaFoldDB" id="A0A151ASG5"/>
<keyword evidence="3" id="KW-1185">Reference proteome</keyword>
<organism evidence="2 3">
    <name type="scientific">Clostridium tepidiprofundi DSM 19306</name>
    <dbReference type="NCBI Taxonomy" id="1121338"/>
    <lineage>
        <taxon>Bacteria</taxon>
        <taxon>Bacillati</taxon>
        <taxon>Bacillota</taxon>
        <taxon>Clostridia</taxon>
        <taxon>Eubacteriales</taxon>
        <taxon>Clostridiaceae</taxon>
        <taxon>Clostridium</taxon>
    </lineage>
</organism>
<dbReference type="Proteomes" id="UP000075531">
    <property type="component" value="Unassembled WGS sequence"/>
</dbReference>
<evidence type="ECO:0000313" key="2">
    <source>
        <dbReference type="EMBL" id="KYH30555.1"/>
    </source>
</evidence>
<comment type="caution">
    <text evidence="2">The sequence shown here is derived from an EMBL/GenBank/DDBJ whole genome shotgun (WGS) entry which is preliminary data.</text>
</comment>
<accession>A0A151ASG5</accession>
<proteinExistence type="predicted"/>
<reference evidence="2 3" key="1">
    <citation type="submission" date="2016-02" db="EMBL/GenBank/DDBJ databases">
        <title>Genome sequence of Clostridium tepidiprofundi DSM 19306.</title>
        <authorList>
            <person name="Poehlein A."/>
            <person name="Daniel R."/>
        </authorList>
    </citation>
    <scope>NUCLEOTIDE SEQUENCE [LARGE SCALE GENOMIC DNA]</scope>
    <source>
        <strain evidence="2 3">DSM 19306</strain>
    </source>
</reference>
<dbReference type="RefSeq" id="WP_066827308.1">
    <property type="nucleotide sequence ID" value="NZ_LTBA01000066.1"/>
</dbReference>
<dbReference type="EMBL" id="LTBA01000066">
    <property type="protein sequence ID" value="KYH30555.1"/>
    <property type="molecule type" value="Genomic_DNA"/>
</dbReference>
<protein>
    <submittedName>
        <fullName evidence="2">Uncharacterized protein</fullName>
    </submittedName>
</protein>
<dbReference type="PATRIC" id="fig|1121338.3.peg.2680"/>
<gene>
    <name evidence="2" type="ORF">CLTEP_25800</name>
</gene>
<keyword evidence="1" id="KW-1133">Transmembrane helix</keyword>
<sequence length="167" mass="19310">MKISSKILITICTVFLLLIIFIVLFINSSTKNEISSNSFYNEGKIFTNLSKNFDFKIEKLEVIYDEKDNTHRLNYSILIHNKTQKDINNVKVTLKLDKKMSNYIRSGITTVSYEPVNLKINDRPTMGIGYLPGIFDSSIDNNEFNKIKNIICLEIKYNAKNETINLK</sequence>
<keyword evidence="1" id="KW-0472">Membrane</keyword>
<feature type="transmembrane region" description="Helical" evidence="1">
    <location>
        <begin position="7"/>
        <end position="26"/>
    </location>
</feature>